<gene>
    <name evidence="1" type="ORF">ESZ50_02655</name>
</gene>
<dbReference type="Proteomes" id="UP000371977">
    <property type="component" value="Unassembled WGS sequence"/>
</dbReference>
<accession>A0A6C2C9B1</accession>
<reference evidence="1 2" key="1">
    <citation type="submission" date="2019-01" db="EMBL/GenBank/DDBJ databases">
        <title>Weissella sp. nov., a novel lactic acid bacterium isolated from animal feces.</title>
        <authorList>
            <person name="Wang L.-T."/>
        </authorList>
    </citation>
    <scope>NUCLEOTIDE SEQUENCE [LARGE SCALE GENOMIC DNA]</scope>
    <source>
        <strain evidence="1 2">8H-2</strain>
    </source>
</reference>
<name>A0A6C2C9B1_9LACO</name>
<dbReference type="OrthoDB" id="1758111at2"/>
<sequence length="256" mass="29852">MSNYSSKYKQGVIDTYLSGMSWDYLEEHFTPSKVTMQKWVKSYLLANPEKAIVLYEKSRKNEQQLLDELDQVYQSLEQLESTQSHSSNENTGIVTDVEMLEALRTNDQDAEAIVYYQIIMTERDRQYLGIPADQVAHSANLPVTDTFTYFHDAPIKLPSQSEQIEIELLEHNQSGVVMLQGYEYRQGEPIDEDESIHIDWLLDQLVSDGHIDVPNNVRLVYNVLESYTVEKLRKKYQDHKFSILQNYIQTGELEWI</sequence>
<proteinExistence type="predicted"/>
<organism evidence="1 2">
    <name type="scientific">Weissella muntiaci</name>
    <dbReference type="NCBI Taxonomy" id="2508881"/>
    <lineage>
        <taxon>Bacteria</taxon>
        <taxon>Bacillati</taxon>
        <taxon>Bacillota</taxon>
        <taxon>Bacilli</taxon>
        <taxon>Lactobacillales</taxon>
        <taxon>Lactobacillaceae</taxon>
        <taxon>Weissella</taxon>
    </lineage>
</organism>
<protein>
    <submittedName>
        <fullName evidence="1">Uncharacterized protein</fullName>
    </submittedName>
</protein>
<evidence type="ECO:0000313" key="1">
    <source>
        <dbReference type="EMBL" id="TYC50272.1"/>
    </source>
</evidence>
<evidence type="ECO:0000313" key="2">
    <source>
        <dbReference type="Proteomes" id="UP000371977"/>
    </source>
</evidence>
<comment type="caution">
    <text evidence="1">The sequence shown here is derived from an EMBL/GenBank/DDBJ whole genome shotgun (WGS) entry which is preliminary data.</text>
</comment>
<keyword evidence="2" id="KW-1185">Reference proteome</keyword>
<dbReference type="RefSeq" id="WP_148622062.1">
    <property type="nucleotide sequence ID" value="NZ_SDGZ01000009.1"/>
</dbReference>
<dbReference type="AlphaFoldDB" id="A0A6C2C9B1"/>
<dbReference type="EMBL" id="SDGZ01000009">
    <property type="protein sequence ID" value="TYC50272.1"/>
    <property type="molecule type" value="Genomic_DNA"/>
</dbReference>